<accession>A0A183KXU0</accession>
<protein>
    <submittedName>
        <fullName evidence="1">Uncharacterized protein</fullName>
    </submittedName>
</protein>
<name>A0A183KXU0_9TREM</name>
<organism evidence="1">
    <name type="scientific">Schistosoma curassoni</name>
    <dbReference type="NCBI Taxonomy" id="6186"/>
    <lineage>
        <taxon>Eukaryota</taxon>
        <taxon>Metazoa</taxon>
        <taxon>Spiralia</taxon>
        <taxon>Lophotrochozoa</taxon>
        <taxon>Platyhelminthes</taxon>
        <taxon>Trematoda</taxon>
        <taxon>Digenea</taxon>
        <taxon>Strigeidida</taxon>
        <taxon>Schistosomatoidea</taxon>
        <taxon>Schistosomatidae</taxon>
        <taxon>Schistosoma</taxon>
    </lineage>
</organism>
<sequence length="38" mass="4696">MFYHNQHNQLVHKRIHVDDYQNVLILHCQVHPRLAYSQ</sequence>
<dbReference type="AlphaFoldDB" id="A0A183KXU0"/>
<evidence type="ECO:0000313" key="1">
    <source>
        <dbReference type="WBParaSite" id="SCUD_0001988901-mRNA-1"/>
    </source>
</evidence>
<dbReference type="WBParaSite" id="SCUD_0001988901-mRNA-1">
    <property type="protein sequence ID" value="SCUD_0001988901-mRNA-1"/>
    <property type="gene ID" value="SCUD_0001988901"/>
</dbReference>
<proteinExistence type="predicted"/>
<reference evidence="1" key="1">
    <citation type="submission" date="2016-06" db="UniProtKB">
        <authorList>
            <consortium name="WormBaseParasite"/>
        </authorList>
    </citation>
    <scope>IDENTIFICATION</scope>
</reference>